<reference evidence="2 3" key="1">
    <citation type="submission" date="2014-11" db="EMBL/GenBank/DDBJ databases">
        <title>Genetic blueprint of the zoonotic pathogen Toxocara canis.</title>
        <authorList>
            <person name="Zhu X.-Q."/>
            <person name="Korhonen P.K."/>
            <person name="Cai H."/>
            <person name="Young N.D."/>
            <person name="Nejsum P."/>
            <person name="von Samson-Himmelstjerna G."/>
            <person name="Boag P.R."/>
            <person name="Tan P."/>
            <person name="Li Q."/>
            <person name="Min J."/>
            <person name="Yang Y."/>
            <person name="Wang X."/>
            <person name="Fang X."/>
            <person name="Hall R.S."/>
            <person name="Hofmann A."/>
            <person name="Sternberg P.W."/>
            <person name="Jex A.R."/>
            <person name="Gasser R.B."/>
        </authorList>
    </citation>
    <scope>NUCLEOTIDE SEQUENCE [LARGE SCALE GENOMIC DNA]</scope>
    <source>
        <strain evidence="2">PN_DK_2014</strain>
    </source>
</reference>
<feature type="non-terminal residue" evidence="2">
    <location>
        <position position="1"/>
    </location>
</feature>
<organism evidence="2 3">
    <name type="scientific">Toxocara canis</name>
    <name type="common">Canine roundworm</name>
    <dbReference type="NCBI Taxonomy" id="6265"/>
    <lineage>
        <taxon>Eukaryota</taxon>
        <taxon>Metazoa</taxon>
        <taxon>Ecdysozoa</taxon>
        <taxon>Nematoda</taxon>
        <taxon>Chromadorea</taxon>
        <taxon>Rhabditida</taxon>
        <taxon>Spirurina</taxon>
        <taxon>Ascaridomorpha</taxon>
        <taxon>Ascaridoidea</taxon>
        <taxon>Toxocaridae</taxon>
        <taxon>Toxocara</taxon>
    </lineage>
</organism>
<keyword evidence="1" id="KW-0472">Membrane</keyword>
<feature type="transmembrane region" description="Helical" evidence="1">
    <location>
        <begin position="21"/>
        <end position="47"/>
    </location>
</feature>
<comment type="caution">
    <text evidence="2">The sequence shown here is derived from an EMBL/GenBank/DDBJ whole genome shotgun (WGS) entry which is preliminary data.</text>
</comment>
<protein>
    <submittedName>
        <fullName evidence="2">Uncharacterized protein</fullName>
    </submittedName>
</protein>
<evidence type="ECO:0000313" key="3">
    <source>
        <dbReference type="Proteomes" id="UP000031036"/>
    </source>
</evidence>
<proteinExistence type="predicted"/>
<gene>
    <name evidence="2" type="ORF">Tcan_13513</name>
</gene>
<dbReference type="Proteomes" id="UP000031036">
    <property type="component" value="Unassembled WGS sequence"/>
</dbReference>
<keyword evidence="1" id="KW-1133">Transmembrane helix</keyword>
<sequence>LTPSKQSRQERILRYLCRRHTCTILVFYEISLLTFIVFTVAVLAFLVRNATRVLDEDKIIIKYKPFARFWQCKYNESVKFDYERCGYNHKRSAVRRIPAVNDEHSDCVPIVQTVPCHQSEAMFGLQLPVKMRHVKECPGYWRTAINEVTPSERILAPAVENVVASGRILRVSQLIVKCPVCIAVSRTESSPMFISDGVTCHVDVETIDLGWPDAAATCDSSLYYNLYNRKSCL</sequence>
<keyword evidence="3" id="KW-1185">Reference proteome</keyword>
<dbReference type="EMBL" id="JPKZ01001279">
    <property type="protein sequence ID" value="KHN82977.1"/>
    <property type="molecule type" value="Genomic_DNA"/>
</dbReference>
<evidence type="ECO:0000256" key="1">
    <source>
        <dbReference type="SAM" id="Phobius"/>
    </source>
</evidence>
<keyword evidence="1" id="KW-0812">Transmembrane</keyword>
<accession>A0A0B2VNG4</accession>
<evidence type="ECO:0000313" key="2">
    <source>
        <dbReference type="EMBL" id="KHN82977.1"/>
    </source>
</evidence>
<dbReference type="AlphaFoldDB" id="A0A0B2VNG4"/>
<name>A0A0B2VNG4_TOXCA</name>